<dbReference type="OrthoDB" id="10294808at2759"/>
<proteinExistence type="predicted"/>
<name>A0A1W2TAI9_ROSNE</name>
<dbReference type="Proteomes" id="UP000054516">
    <property type="component" value="Unassembled WGS sequence"/>
</dbReference>
<protein>
    <submittedName>
        <fullName evidence="2">Uncharacterized protein</fullName>
    </submittedName>
</protein>
<feature type="transmembrane region" description="Helical" evidence="1">
    <location>
        <begin position="66"/>
        <end position="84"/>
    </location>
</feature>
<sequence length="98" mass="10468">MDDTLNSTYTMHFQTAIPRDLAQLSSLQALPPSVTNGRDRGASMLTVVATVLSLPVIQATAEGFGLSPFASTCLALLLAGLGILTKNAYFRELHYVVL</sequence>
<reference evidence="2" key="1">
    <citation type="submission" date="2016-03" db="EMBL/GenBank/DDBJ databases">
        <title>Draft genome sequence of Rosellinia necatrix.</title>
        <authorList>
            <person name="Kanematsu S."/>
        </authorList>
    </citation>
    <scope>NUCLEOTIDE SEQUENCE [LARGE SCALE GENOMIC DNA]</scope>
    <source>
        <strain evidence="2">W97</strain>
    </source>
</reference>
<evidence type="ECO:0000313" key="2">
    <source>
        <dbReference type="EMBL" id="GAP82391.1"/>
    </source>
</evidence>
<keyword evidence="1" id="KW-1133">Transmembrane helix</keyword>
<gene>
    <name evidence="2" type="ORF">SAMD00023353_2801650</name>
</gene>
<dbReference type="EMBL" id="DF977473">
    <property type="protein sequence ID" value="GAP82391.1"/>
    <property type="molecule type" value="Genomic_DNA"/>
</dbReference>
<organism evidence="2">
    <name type="scientific">Rosellinia necatrix</name>
    <name type="common">White root-rot fungus</name>
    <dbReference type="NCBI Taxonomy" id="77044"/>
    <lineage>
        <taxon>Eukaryota</taxon>
        <taxon>Fungi</taxon>
        <taxon>Dikarya</taxon>
        <taxon>Ascomycota</taxon>
        <taxon>Pezizomycotina</taxon>
        <taxon>Sordariomycetes</taxon>
        <taxon>Xylariomycetidae</taxon>
        <taxon>Xylariales</taxon>
        <taxon>Xylariaceae</taxon>
        <taxon>Rosellinia</taxon>
    </lineage>
</organism>
<keyword evidence="1" id="KW-0812">Transmembrane</keyword>
<dbReference type="AlphaFoldDB" id="A0A1W2TAI9"/>
<keyword evidence="1" id="KW-0472">Membrane</keyword>
<evidence type="ECO:0000256" key="1">
    <source>
        <dbReference type="SAM" id="Phobius"/>
    </source>
</evidence>
<keyword evidence="3" id="KW-1185">Reference proteome</keyword>
<accession>A0A1W2TAI9</accession>
<evidence type="ECO:0000313" key="3">
    <source>
        <dbReference type="Proteomes" id="UP000054516"/>
    </source>
</evidence>